<feature type="compositionally biased region" description="Polar residues" evidence="5">
    <location>
        <begin position="832"/>
        <end position="845"/>
    </location>
</feature>
<feature type="compositionally biased region" description="Basic and acidic residues" evidence="5">
    <location>
        <begin position="754"/>
        <end position="764"/>
    </location>
</feature>
<evidence type="ECO:0000256" key="1">
    <source>
        <dbReference type="ARBA" id="ARBA00022723"/>
    </source>
</evidence>
<feature type="compositionally biased region" description="Polar residues" evidence="5">
    <location>
        <begin position="66"/>
        <end position="75"/>
    </location>
</feature>
<name>A0ABR1EZ29_9ASCO</name>
<keyword evidence="3" id="KW-0804">Transcription</keyword>
<feature type="region of interest" description="Disordered" evidence="5">
    <location>
        <begin position="110"/>
        <end position="140"/>
    </location>
</feature>
<dbReference type="CDD" id="cd00067">
    <property type="entry name" value="GAL4"/>
    <property type="match status" value="1"/>
</dbReference>
<feature type="region of interest" description="Disordered" evidence="5">
    <location>
        <begin position="154"/>
        <end position="323"/>
    </location>
</feature>
<feature type="domain" description="Zn(2)-C6 fungal-type" evidence="6">
    <location>
        <begin position="31"/>
        <end position="60"/>
    </location>
</feature>
<gene>
    <name evidence="7" type="ORF">BZA70DRAFT_96228</name>
</gene>
<evidence type="ECO:0000256" key="4">
    <source>
        <dbReference type="ARBA" id="ARBA00023242"/>
    </source>
</evidence>
<feature type="compositionally biased region" description="Basic and acidic residues" evidence="5">
    <location>
        <begin position="298"/>
        <end position="314"/>
    </location>
</feature>
<dbReference type="PANTHER" id="PTHR47424">
    <property type="entry name" value="REGULATORY PROTEIN GAL4"/>
    <property type="match status" value="1"/>
</dbReference>
<dbReference type="SMART" id="SM00066">
    <property type="entry name" value="GAL4"/>
    <property type="match status" value="1"/>
</dbReference>
<dbReference type="Gene3D" id="4.10.240.10">
    <property type="entry name" value="Zn(2)-C6 fungal-type DNA-binding domain"/>
    <property type="match status" value="1"/>
</dbReference>
<evidence type="ECO:0000256" key="3">
    <source>
        <dbReference type="ARBA" id="ARBA00023163"/>
    </source>
</evidence>
<dbReference type="RefSeq" id="XP_064765901.1">
    <property type="nucleotide sequence ID" value="XM_064915570.1"/>
</dbReference>
<dbReference type="InterPro" id="IPR001138">
    <property type="entry name" value="Zn2Cys6_DnaBD"/>
</dbReference>
<accession>A0ABR1EZ29</accession>
<dbReference type="EMBL" id="JBBJBU010000015">
    <property type="protein sequence ID" value="KAK7202868.1"/>
    <property type="molecule type" value="Genomic_DNA"/>
</dbReference>
<feature type="compositionally biased region" description="Polar residues" evidence="5">
    <location>
        <begin position="798"/>
        <end position="815"/>
    </location>
</feature>
<feature type="compositionally biased region" description="Acidic residues" evidence="5">
    <location>
        <begin position="286"/>
        <end position="297"/>
    </location>
</feature>
<reference evidence="7 8" key="1">
    <citation type="submission" date="2024-03" db="EMBL/GenBank/DDBJ databases">
        <title>Genome-scale model development and genomic sequencing of the oleaginous clade Lipomyces.</title>
        <authorList>
            <consortium name="Lawrence Berkeley National Laboratory"/>
            <person name="Czajka J.J."/>
            <person name="Han Y."/>
            <person name="Kim J."/>
            <person name="Mondo S.J."/>
            <person name="Hofstad B.A."/>
            <person name="Robles A."/>
            <person name="Haridas S."/>
            <person name="Riley R."/>
            <person name="LaButti K."/>
            <person name="Pangilinan J."/>
            <person name="Andreopoulos W."/>
            <person name="Lipzen A."/>
            <person name="Yan J."/>
            <person name="Wang M."/>
            <person name="Ng V."/>
            <person name="Grigoriev I.V."/>
            <person name="Spatafora J.W."/>
            <person name="Magnuson J.K."/>
            <person name="Baker S.E."/>
            <person name="Pomraning K.R."/>
        </authorList>
    </citation>
    <scope>NUCLEOTIDE SEQUENCE [LARGE SCALE GENOMIC DNA]</scope>
    <source>
        <strain evidence="7 8">Phaff 52-87</strain>
    </source>
</reference>
<dbReference type="PANTHER" id="PTHR47424:SF5">
    <property type="entry name" value="ZN(II)2CYS6 TRANSCRIPTION FACTOR (EUROFUNG)"/>
    <property type="match status" value="1"/>
</dbReference>
<evidence type="ECO:0000313" key="8">
    <source>
        <dbReference type="Proteomes" id="UP001498771"/>
    </source>
</evidence>
<dbReference type="CDD" id="cd12148">
    <property type="entry name" value="fungal_TF_MHR"/>
    <property type="match status" value="1"/>
</dbReference>
<keyword evidence="1" id="KW-0479">Metal-binding</keyword>
<dbReference type="InterPro" id="IPR051127">
    <property type="entry name" value="Fungal_SecMet_Regulators"/>
</dbReference>
<evidence type="ECO:0000259" key="6">
    <source>
        <dbReference type="PROSITE" id="PS50048"/>
    </source>
</evidence>
<dbReference type="SMART" id="SM00906">
    <property type="entry name" value="Fungal_trans"/>
    <property type="match status" value="1"/>
</dbReference>
<organism evidence="7 8">
    <name type="scientific">Myxozyma melibiosi</name>
    <dbReference type="NCBI Taxonomy" id="54550"/>
    <lineage>
        <taxon>Eukaryota</taxon>
        <taxon>Fungi</taxon>
        <taxon>Dikarya</taxon>
        <taxon>Ascomycota</taxon>
        <taxon>Saccharomycotina</taxon>
        <taxon>Lipomycetes</taxon>
        <taxon>Lipomycetales</taxon>
        <taxon>Lipomycetaceae</taxon>
        <taxon>Myxozyma</taxon>
    </lineage>
</organism>
<dbReference type="Pfam" id="PF04082">
    <property type="entry name" value="Fungal_trans"/>
    <property type="match status" value="1"/>
</dbReference>
<evidence type="ECO:0000256" key="5">
    <source>
        <dbReference type="SAM" id="MobiDB-lite"/>
    </source>
</evidence>
<dbReference type="InterPro" id="IPR007219">
    <property type="entry name" value="XnlR_reg_dom"/>
</dbReference>
<dbReference type="PROSITE" id="PS50048">
    <property type="entry name" value="ZN2_CY6_FUNGAL_2"/>
    <property type="match status" value="1"/>
</dbReference>
<keyword evidence="4" id="KW-0539">Nucleus</keyword>
<keyword evidence="8" id="KW-1185">Reference proteome</keyword>
<evidence type="ECO:0000256" key="2">
    <source>
        <dbReference type="ARBA" id="ARBA00023015"/>
    </source>
</evidence>
<feature type="region of interest" description="Disordered" evidence="5">
    <location>
        <begin position="65"/>
        <end position="98"/>
    </location>
</feature>
<dbReference type="Proteomes" id="UP001498771">
    <property type="component" value="Unassembled WGS sequence"/>
</dbReference>
<keyword evidence="2" id="KW-0805">Transcription regulation</keyword>
<feature type="compositionally biased region" description="Basic and acidic residues" evidence="5">
    <location>
        <begin position="821"/>
        <end position="831"/>
    </location>
</feature>
<dbReference type="InterPro" id="IPR036864">
    <property type="entry name" value="Zn2-C6_fun-type_DNA-bd_sf"/>
</dbReference>
<feature type="region of interest" description="Disordered" evidence="5">
    <location>
        <begin position="1"/>
        <end position="23"/>
    </location>
</feature>
<protein>
    <recommendedName>
        <fullName evidence="6">Zn(2)-C6 fungal-type domain-containing protein</fullName>
    </recommendedName>
</protein>
<dbReference type="PROSITE" id="PS00463">
    <property type="entry name" value="ZN2_CY6_FUNGAL_1"/>
    <property type="match status" value="1"/>
</dbReference>
<feature type="compositionally biased region" description="Low complexity" evidence="5">
    <location>
        <begin position="194"/>
        <end position="209"/>
    </location>
</feature>
<feature type="compositionally biased region" description="Basic and acidic residues" evidence="5">
    <location>
        <begin position="274"/>
        <end position="285"/>
    </location>
</feature>
<dbReference type="GeneID" id="90041082"/>
<evidence type="ECO:0000313" key="7">
    <source>
        <dbReference type="EMBL" id="KAK7202868.1"/>
    </source>
</evidence>
<proteinExistence type="predicted"/>
<dbReference type="SUPFAM" id="SSF57701">
    <property type="entry name" value="Zn2/Cys6 DNA-binding domain"/>
    <property type="match status" value="1"/>
</dbReference>
<comment type="caution">
    <text evidence="7">The sequence shown here is derived from an EMBL/GenBank/DDBJ whole genome shotgun (WGS) entry which is preliminary data.</text>
</comment>
<feature type="region of interest" description="Disordered" evidence="5">
    <location>
        <begin position="744"/>
        <end position="845"/>
    </location>
</feature>
<dbReference type="Pfam" id="PF00172">
    <property type="entry name" value="Zn_clus"/>
    <property type="match status" value="1"/>
</dbReference>
<sequence>MASGVPTGRDTSGNPAITKPTRKRGKYVAAACTECKRRKVKCNGDAICARCTKMNLVCTYKPDGHTAQQSRGSIRQSKHHSHSPLPPTNNTAPPAGQSQLLPGVARIMSQPSQPNESISCDLRPPLESVQSGSVPPLSSIPIQSLTHANHVEFPQSTAPLPHPQLSTGPTSHPPNPPNSSYFPGPFTTKQLPFPVVDPRSSVSSPSESSAATHGYGSLSMLSMESGIEPGSRYSSPGRRSRALPKPARSWEQENQKAFTGPMSAATPFQQASDLLDKRRASVEGKSEEDEEWDDGLSDYDHEDQSSSKSDDGSKPRNKHKRNCRFLYNEHETVKNLIQVYESEINSMSPIFEVNELDTKYEQFRQYFFEHHEEFPDDRDVSVIKLVVATATGVTEKNIKEGRRLYQEVLSMTEWRIVAGTADVYTLISLWLIHNYQFHSGLESLAYRTICFSAVLAVELGLHQSSKMKQIFPDPRQRERCCALFWCIYVVERRLSFSTGRPHVLHEDDIDQKLPMAFENEPGISDDKLVRSLYLNAMVAYTQVAGRVWRASSSFKPPERCDINTEEIDYIEFLISKWYNGLPRQLRLSRPSDPAYLPPPMLSRKLQTILYLRSNLMFLHLYRPVLFSNRTIAKHMQYAFRAVEIALDSIRELYRLHFESDLYSKCQIHYNYFLLTALGVLFTAIIHAPNVFAAHCKREFNMALDLIKLFSKVSSVGKRLWATVKKLRSVSAAIAKTPAVPLENHSAVSVAQDPTQRRPEYHGDRNITSQPVNNEPVPNIAVPQHIHPSPAQPVDSPHRSVSVSATSTPVNYNVNPIGNGDDYMHPRNENRASVENSSNSSIDGQNLSSEVSDLFFMVTGNIQGNGYTPVPPAPMQQYNSAPTSQTYSVPVPAPVVSQSLNTSHGPLPPQYSPTQLQPGLQYPFTDSNAAFTPLGMEAAYVAQMLAQGSRTDSHDDEVFKLIDNLF</sequence>